<proteinExistence type="predicted"/>
<accession>A0A3M7T3H6</accession>
<feature type="compositionally biased region" description="Polar residues" evidence="1">
    <location>
        <begin position="70"/>
        <end position="89"/>
    </location>
</feature>
<comment type="caution">
    <text evidence="2">The sequence shown here is derived from an EMBL/GenBank/DDBJ whole genome shotgun (WGS) entry which is preliminary data.</text>
</comment>
<evidence type="ECO:0000256" key="1">
    <source>
        <dbReference type="SAM" id="MobiDB-lite"/>
    </source>
</evidence>
<name>A0A3M7T3H6_BRAPC</name>
<sequence>MPAVSSRLNLCQVPLQVKCLPIGQKRKRGQPSKTRPALKGQLSENSEDFAVYQDTLLPNPKPATLEPISRNENPMNTIQPNQASQTIQQ</sequence>
<protein>
    <submittedName>
        <fullName evidence="2">Uncharacterized protein</fullName>
    </submittedName>
</protein>
<evidence type="ECO:0000313" key="2">
    <source>
        <dbReference type="EMBL" id="RNA42388.1"/>
    </source>
</evidence>
<reference evidence="2 3" key="1">
    <citation type="journal article" date="2018" name="Sci. Rep.">
        <title>Genomic signatures of local adaptation to the degree of environmental predictability in rotifers.</title>
        <authorList>
            <person name="Franch-Gras L."/>
            <person name="Hahn C."/>
            <person name="Garcia-Roger E.M."/>
            <person name="Carmona M.J."/>
            <person name="Serra M."/>
            <person name="Gomez A."/>
        </authorList>
    </citation>
    <scope>NUCLEOTIDE SEQUENCE [LARGE SCALE GENOMIC DNA]</scope>
    <source>
        <strain evidence="2">HYR1</strain>
    </source>
</reference>
<dbReference type="Proteomes" id="UP000276133">
    <property type="component" value="Unassembled WGS sequence"/>
</dbReference>
<organism evidence="2 3">
    <name type="scientific">Brachionus plicatilis</name>
    <name type="common">Marine rotifer</name>
    <name type="synonym">Brachionus muelleri</name>
    <dbReference type="NCBI Taxonomy" id="10195"/>
    <lineage>
        <taxon>Eukaryota</taxon>
        <taxon>Metazoa</taxon>
        <taxon>Spiralia</taxon>
        <taxon>Gnathifera</taxon>
        <taxon>Rotifera</taxon>
        <taxon>Eurotatoria</taxon>
        <taxon>Monogononta</taxon>
        <taxon>Pseudotrocha</taxon>
        <taxon>Ploima</taxon>
        <taxon>Brachionidae</taxon>
        <taxon>Brachionus</taxon>
    </lineage>
</organism>
<gene>
    <name evidence="2" type="ORF">BpHYR1_016548</name>
</gene>
<keyword evidence="3" id="KW-1185">Reference proteome</keyword>
<dbReference type="EMBL" id="REGN01000369">
    <property type="protein sequence ID" value="RNA42388.1"/>
    <property type="molecule type" value="Genomic_DNA"/>
</dbReference>
<feature type="region of interest" description="Disordered" evidence="1">
    <location>
        <begin position="57"/>
        <end position="89"/>
    </location>
</feature>
<evidence type="ECO:0000313" key="3">
    <source>
        <dbReference type="Proteomes" id="UP000276133"/>
    </source>
</evidence>
<dbReference type="AlphaFoldDB" id="A0A3M7T3H6"/>